<keyword evidence="16" id="KW-1185">Reference proteome</keyword>
<evidence type="ECO:0000256" key="13">
    <source>
        <dbReference type="SAM" id="Phobius"/>
    </source>
</evidence>
<feature type="transmembrane region" description="Helical" evidence="13">
    <location>
        <begin position="198"/>
        <end position="223"/>
    </location>
</feature>
<comment type="subcellular location">
    <subcellularLocation>
        <location evidence="1">Cell membrane</location>
        <topology evidence="1">Multi-pass membrane protein</topology>
    </subcellularLocation>
</comment>
<comment type="similarity">
    <text evidence="10">Belongs to the FNT transporter (TC 1.A.16) family.</text>
</comment>
<dbReference type="EMBL" id="JALLPJ020001161">
    <property type="protein sequence ID" value="KAL3775255.1"/>
    <property type="molecule type" value="Genomic_DNA"/>
</dbReference>
<dbReference type="Gene3D" id="1.20.1080.10">
    <property type="entry name" value="Glycerol uptake facilitator protein"/>
    <property type="match status" value="1"/>
</dbReference>
<evidence type="ECO:0000256" key="1">
    <source>
        <dbReference type="ARBA" id="ARBA00004651"/>
    </source>
</evidence>
<dbReference type="PANTHER" id="PTHR30520">
    <property type="entry name" value="FORMATE TRANSPORTER-RELATED"/>
    <property type="match status" value="1"/>
</dbReference>
<organism evidence="15 16">
    <name type="scientific">Cyclotella atomus</name>
    <dbReference type="NCBI Taxonomy" id="382360"/>
    <lineage>
        <taxon>Eukaryota</taxon>
        <taxon>Sar</taxon>
        <taxon>Stramenopiles</taxon>
        <taxon>Ochrophyta</taxon>
        <taxon>Bacillariophyta</taxon>
        <taxon>Coscinodiscophyceae</taxon>
        <taxon>Thalassiosirophycidae</taxon>
        <taxon>Stephanodiscales</taxon>
        <taxon>Stephanodiscaceae</taxon>
        <taxon>Cyclotella</taxon>
    </lineage>
</organism>
<evidence type="ECO:0000256" key="14">
    <source>
        <dbReference type="SAM" id="SignalP"/>
    </source>
</evidence>
<evidence type="ECO:0000256" key="12">
    <source>
        <dbReference type="SAM" id="MobiDB-lite"/>
    </source>
</evidence>
<evidence type="ECO:0000256" key="5">
    <source>
        <dbReference type="ARBA" id="ARBA00023136"/>
    </source>
</evidence>
<reference evidence="15 16" key="1">
    <citation type="submission" date="2024-10" db="EMBL/GenBank/DDBJ databases">
        <title>Updated reference genomes for cyclostephanoid diatoms.</title>
        <authorList>
            <person name="Roberts W.R."/>
            <person name="Alverson A.J."/>
        </authorList>
    </citation>
    <scope>NUCLEOTIDE SEQUENCE [LARGE SCALE GENOMIC DNA]</scope>
    <source>
        <strain evidence="15 16">AJA010-31</strain>
    </source>
</reference>
<comment type="catalytic activity">
    <reaction evidence="9">
        <text>acetate(out) + H(+)(out) = acetate(in) + H(+)(in)</text>
        <dbReference type="Rhea" id="RHEA:71803"/>
        <dbReference type="ChEBI" id="CHEBI:15378"/>
        <dbReference type="ChEBI" id="CHEBI:30089"/>
    </reaction>
</comment>
<dbReference type="PANTHER" id="PTHR30520:SF6">
    <property type="entry name" value="FORMATE_NITRATE FAMILY TRANSPORTER (EUROFUNG)"/>
    <property type="match status" value="1"/>
</dbReference>
<protein>
    <recommendedName>
        <fullName evidence="17">Formate/nitrite transporter</fullName>
    </recommendedName>
</protein>
<evidence type="ECO:0000256" key="11">
    <source>
        <dbReference type="SAM" id="Coils"/>
    </source>
</evidence>
<comment type="catalytic activity">
    <reaction evidence="6">
        <text>(S)-lactate(in) + H(+)(in) = (S)-lactate(out) + H(+)(out)</text>
        <dbReference type="Rhea" id="RHEA:29415"/>
        <dbReference type="ChEBI" id="CHEBI:15378"/>
        <dbReference type="ChEBI" id="CHEBI:16651"/>
    </reaction>
</comment>
<evidence type="ECO:0000256" key="2">
    <source>
        <dbReference type="ARBA" id="ARBA00011255"/>
    </source>
</evidence>
<evidence type="ECO:0000256" key="6">
    <source>
        <dbReference type="ARBA" id="ARBA00034245"/>
    </source>
</evidence>
<evidence type="ECO:0000256" key="8">
    <source>
        <dbReference type="ARBA" id="ARBA00049016"/>
    </source>
</evidence>
<comment type="subunit">
    <text evidence="2">Homopentamer.</text>
</comment>
<evidence type="ECO:0000313" key="15">
    <source>
        <dbReference type="EMBL" id="KAL3775255.1"/>
    </source>
</evidence>
<comment type="catalytic activity">
    <reaction evidence="7">
        <text>pyruvate(out) + H(+)(out) = pyruvate(in) + H(+)(in)</text>
        <dbReference type="Rhea" id="RHEA:64720"/>
        <dbReference type="ChEBI" id="CHEBI:15361"/>
        <dbReference type="ChEBI" id="CHEBI:15378"/>
    </reaction>
</comment>
<dbReference type="GO" id="GO:0005886">
    <property type="term" value="C:plasma membrane"/>
    <property type="evidence" value="ECO:0007669"/>
    <property type="project" value="UniProtKB-SubCell"/>
</dbReference>
<feature type="chain" id="PRO_5044861711" description="Formate/nitrite transporter" evidence="14">
    <location>
        <begin position="23"/>
        <end position="635"/>
    </location>
</feature>
<comment type="catalytic activity">
    <reaction evidence="8">
        <text>formate(in) + H(+)(in) = formate(out) + H(+)(out)</text>
        <dbReference type="Rhea" id="RHEA:80887"/>
        <dbReference type="ChEBI" id="CHEBI:15378"/>
        <dbReference type="ChEBI" id="CHEBI:15740"/>
    </reaction>
</comment>
<evidence type="ECO:0000256" key="9">
    <source>
        <dbReference type="ARBA" id="ARBA00049088"/>
    </source>
</evidence>
<dbReference type="PROSITE" id="PS01006">
    <property type="entry name" value="FORMATE_NITRITE_TP_2"/>
    <property type="match status" value="1"/>
</dbReference>
<evidence type="ECO:0000256" key="7">
    <source>
        <dbReference type="ARBA" id="ARBA00047693"/>
    </source>
</evidence>
<evidence type="ECO:0008006" key="17">
    <source>
        <dbReference type="Google" id="ProtNLM"/>
    </source>
</evidence>
<evidence type="ECO:0000256" key="10">
    <source>
        <dbReference type="ARBA" id="ARBA00049660"/>
    </source>
</evidence>
<comment type="caution">
    <text evidence="15">The sequence shown here is derived from an EMBL/GenBank/DDBJ whole genome shotgun (WGS) entry which is preliminary data.</text>
</comment>
<feature type="region of interest" description="Disordered" evidence="12">
    <location>
        <begin position="607"/>
        <end position="635"/>
    </location>
</feature>
<dbReference type="InterPro" id="IPR023271">
    <property type="entry name" value="Aquaporin-like"/>
</dbReference>
<feature type="transmembrane region" description="Helical" evidence="13">
    <location>
        <begin position="275"/>
        <end position="299"/>
    </location>
</feature>
<feature type="transmembrane region" description="Helical" evidence="13">
    <location>
        <begin position="243"/>
        <end position="263"/>
    </location>
</feature>
<dbReference type="InterPro" id="IPR000292">
    <property type="entry name" value="For/NO2_transpt"/>
</dbReference>
<name>A0ABD3NGZ7_9STRA</name>
<feature type="transmembrane region" description="Helical" evidence="13">
    <location>
        <begin position="115"/>
        <end position="137"/>
    </location>
</feature>
<evidence type="ECO:0000313" key="16">
    <source>
        <dbReference type="Proteomes" id="UP001530400"/>
    </source>
</evidence>
<keyword evidence="14" id="KW-0732">Signal</keyword>
<keyword evidence="11" id="KW-0175">Coiled coil</keyword>
<keyword evidence="3 13" id="KW-0812">Transmembrane</keyword>
<gene>
    <name evidence="15" type="ORF">ACHAWO_012872</name>
</gene>
<dbReference type="Pfam" id="PF01226">
    <property type="entry name" value="Form_Nir_trans"/>
    <property type="match status" value="1"/>
</dbReference>
<proteinExistence type="inferred from homology"/>
<accession>A0ABD3NGZ7</accession>
<keyword evidence="4 13" id="KW-1133">Transmembrane helix</keyword>
<dbReference type="AlphaFoldDB" id="A0ABD3NGZ7"/>
<dbReference type="InterPro" id="IPR024002">
    <property type="entry name" value="For/NO2_transpt_CS"/>
</dbReference>
<evidence type="ECO:0000256" key="3">
    <source>
        <dbReference type="ARBA" id="ARBA00022692"/>
    </source>
</evidence>
<evidence type="ECO:0000256" key="4">
    <source>
        <dbReference type="ARBA" id="ARBA00022989"/>
    </source>
</evidence>
<feature type="coiled-coil region" evidence="11">
    <location>
        <begin position="435"/>
        <end position="540"/>
    </location>
</feature>
<sequence>MVQLHRSHAAACLSLLAANTLAFHAPSSRIAGQRSIPRTTALHSTVERTAAEPKIVEEQAFIDRALQSPSAPPTETASAAPIDLSKVSNVFTPIEAFEQLVQKGEYNANSPPERLLFSSALGGCYVGMGAMVSLAVAGNSAGIAAADPGLQKFIFAALFPMNLLLAQQCGGMLYTGNTASMMAAVCEKRVSWEDMGRVLALSWIGNLFGCALFAIACKYAGVMEGGAGLLAAKTLVAKTSADLGPVIIKAIFCNWLVCLAVVLSTQAKDMGGKYIAIWLPVSTFVSIGFEHSVANMFLLPAGLMSQDSITVGTALTKNLIPVTLGNALSGSLLVGATFSYLFGTLGKDSSTNYPPATPSQYDGKSASEVMMRKVSDWIKDLTERFDIDTTASLTTTTTSYLKQEATTTITNDEAAHTYSITPSVFFASPVEEEVVQSMEDMVLEAQRQAEKMELLMRQSDAEETLARDRVIAQLEAEKSVLLDREAKAETARAAEAEAARVAELEAERAMQLFREAEEEVARLEEELAKLAEVAEVSSSTLLPLVKDESIVVDEIEEVELKQPVALLDKAAEEEMTVSESAPEVSSTSVDMKPLQLPAVNEEVLPTTPPVMAAPTQNIPRSSNLRDLLGPDARRL</sequence>
<feature type="compositionally biased region" description="Polar residues" evidence="12">
    <location>
        <begin position="614"/>
        <end position="624"/>
    </location>
</feature>
<dbReference type="Proteomes" id="UP001530400">
    <property type="component" value="Unassembled WGS sequence"/>
</dbReference>
<keyword evidence="5 13" id="KW-0472">Membrane</keyword>
<feature type="signal peptide" evidence="14">
    <location>
        <begin position="1"/>
        <end position="22"/>
    </location>
</feature>